<dbReference type="AlphaFoldDB" id="A0A0V8GH52"/>
<dbReference type="EMBL" id="LNQL01000002">
    <property type="protein sequence ID" value="KSU49616.1"/>
    <property type="molecule type" value="Genomic_DNA"/>
</dbReference>
<sequence length="391" mass="45184">MKKLGTFTSHKGNLIVSDPAFLEPDLEYNVTIPVEQGSIWTVFYDEDEFESINLLYLTLNEETKLDPSDFEPLSDLVVVDSAQLVVMNTADYGRREAIDWEIRNTLEFDDEIDPFYIAISDEMMEDEIFLFPFGVAVQLMGDGHYEVLVRREDGNATGIAIVLGEHEAFEEHDDEEDVSLEDVDMPIIKKERNPSGADDRFLANVLASMERFYGKDHKKLKYSIPIKGQKVSHELCLYDRLPKIQSYRVSVESPCPEARLQAFETNHFAIPEWYKGILRVCNGVRFSEELNLNGIPLTSWNGLSDEIQGNLSDSLDEYALTEFDAIRDKYFFFGSSFKQDEYYAVLKERPDEAVYRFDYRTLKLKLKATTFQDIVRDAWRACNLKALHKRM</sequence>
<dbReference type="RefSeq" id="WP_058265346.1">
    <property type="nucleotide sequence ID" value="NZ_FMYN01000002.1"/>
</dbReference>
<reference evidence="1 2" key="1">
    <citation type="journal article" date="2015" name="Int. J. Syst. Evol. Microbiol.">
        <title>Exiguobacterium enclense sp. nov., isolated from sediment.</title>
        <authorList>
            <person name="Dastager S.G."/>
            <person name="Mawlankar R."/>
            <person name="Sonalkar V.V."/>
            <person name="Thorat M.N."/>
            <person name="Mual P."/>
            <person name="Verma A."/>
            <person name="Krishnamurthi S."/>
            <person name="Tang S.K."/>
            <person name="Li W.J."/>
        </authorList>
    </citation>
    <scope>NUCLEOTIDE SEQUENCE [LARGE SCALE GENOMIC DNA]</scope>
    <source>
        <strain evidence="1 2">NIO-1109</strain>
    </source>
</reference>
<name>A0A0V8GH52_9BACL</name>
<evidence type="ECO:0000313" key="2">
    <source>
        <dbReference type="Proteomes" id="UP000053797"/>
    </source>
</evidence>
<organism evidence="1 2">
    <name type="scientific">Exiguobacterium indicum</name>
    <dbReference type="NCBI Taxonomy" id="296995"/>
    <lineage>
        <taxon>Bacteria</taxon>
        <taxon>Bacillati</taxon>
        <taxon>Bacillota</taxon>
        <taxon>Bacilli</taxon>
        <taxon>Bacillales</taxon>
        <taxon>Bacillales Family XII. Incertae Sedis</taxon>
        <taxon>Exiguobacterium</taxon>
    </lineage>
</organism>
<protein>
    <submittedName>
        <fullName evidence="1">Uncharacterized protein</fullName>
    </submittedName>
</protein>
<comment type="caution">
    <text evidence="1">The sequence shown here is derived from an EMBL/GenBank/DDBJ whole genome shotgun (WGS) entry which is preliminary data.</text>
</comment>
<gene>
    <name evidence="1" type="ORF">AS033_09665</name>
</gene>
<dbReference type="OrthoDB" id="2353739at2"/>
<dbReference type="Proteomes" id="UP000053797">
    <property type="component" value="Unassembled WGS sequence"/>
</dbReference>
<proteinExistence type="predicted"/>
<accession>A0A0V8GH52</accession>
<evidence type="ECO:0000313" key="1">
    <source>
        <dbReference type="EMBL" id="KSU49616.1"/>
    </source>
</evidence>